<keyword evidence="1" id="KW-0812">Transmembrane</keyword>
<accession>A0ABU0LGL0</accession>
<reference evidence="2 3" key="1">
    <citation type="submission" date="2023-07" db="EMBL/GenBank/DDBJ databases">
        <title>Genomic Encyclopedia of Type Strains, Phase IV (KMG-IV): sequencing the most valuable type-strain genomes for metagenomic binning, comparative biology and taxonomic classification.</title>
        <authorList>
            <person name="Goeker M."/>
        </authorList>
    </citation>
    <scope>NUCLEOTIDE SEQUENCE [LARGE SCALE GENOMIC DNA]</scope>
    <source>
        <strain evidence="2 3">DSM 3770</strain>
    </source>
</reference>
<keyword evidence="1" id="KW-1133">Transmembrane helix</keyword>
<organism evidence="2 3">
    <name type="scientific">Xanthobacter agilis</name>
    <dbReference type="NCBI Taxonomy" id="47492"/>
    <lineage>
        <taxon>Bacteria</taxon>
        <taxon>Pseudomonadati</taxon>
        <taxon>Pseudomonadota</taxon>
        <taxon>Alphaproteobacteria</taxon>
        <taxon>Hyphomicrobiales</taxon>
        <taxon>Xanthobacteraceae</taxon>
        <taxon>Xanthobacter</taxon>
    </lineage>
</organism>
<proteinExistence type="predicted"/>
<comment type="caution">
    <text evidence="2">The sequence shown here is derived from an EMBL/GenBank/DDBJ whole genome shotgun (WGS) entry which is preliminary data.</text>
</comment>
<evidence type="ECO:0000313" key="2">
    <source>
        <dbReference type="EMBL" id="MDQ0506233.1"/>
    </source>
</evidence>
<keyword evidence="1" id="KW-0472">Membrane</keyword>
<evidence type="ECO:0000313" key="3">
    <source>
        <dbReference type="Proteomes" id="UP001241747"/>
    </source>
</evidence>
<sequence length="32" mass="3543">MRYRLTLLAGGGFAVFGGLSLWAMWSSRLVLL</sequence>
<protein>
    <submittedName>
        <fullName evidence="2">Uncharacterized protein</fullName>
    </submittedName>
</protein>
<name>A0ABU0LGL0_XANAG</name>
<keyword evidence="3" id="KW-1185">Reference proteome</keyword>
<dbReference type="EMBL" id="JAUSVY010000006">
    <property type="protein sequence ID" value="MDQ0506233.1"/>
    <property type="molecule type" value="Genomic_DNA"/>
</dbReference>
<evidence type="ECO:0000256" key="1">
    <source>
        <dbReference type="SAM" id="Phobius"/>
    </source>
</evidence>
<feature type="transmembrane region" description="Helical" evidence="1">
    <location>
        <begin position="7"/>
        <end position="25"/>
    </location>
</feature>
<dbReference type="Proteomes" id="UP001241747">
    <property type="component" value="Unassembled WGS sequence"/>
</dbReference>
<gene>
    <name evidence="2" type="ORF">QOZ94_003037</name>
</gene>